<dbReference type="AlphaFoldDB" id="A0A7H9FSE4"/>
<accession>A0A7H9FSE4</accession>
<evidence type="ECO:0000313" key="1">
    <source>
        <dbReference type="EMBL" id="QLO13220.1"/>
    </source>
</evidence>
<organism evidence="1 2">
    <name type="scientific">Citrobacter freundii</name>
    <dbReference type="NCBI Taxonomy" id="546"/>
    <lineage>
        <taxon>Bacteria</taxon>
        <taxon>Pseudomonadati</taxon>
        <taxon>Pseudomonadota</taxon>
        <taxon>Gammaproteobacteria</taxon>
        <taxon>Enterobacterales</taxon>
        <taxon>Enterobacteriaceae</taxon>
        <taxon>Citrobacter</taxon>
        <taxon>Citrobacter freundii complex</taxon>
    </lineage>
</organism>
<proteinExistence type="predicted"/>
<dbReference type="RefSeq" id="WP_115259053.1">
    <property type="nucleotide sequence ID" value="NZ_CP055538.1"/>
</dbReference>
<dbReference type="EMBL" id="CP055538">
    <property type="protein sequence ID" value="QLO13220.1"/>
    <property type="molecule type" value="Genomic_DNA"/>
</dbReference>
<reference evidence="2" key="1">
    <citation type="submission" date="2020-06" db="EMBL/GenBank/DDBJ databases">
        <title>REHAB project genomes.</title>
        <authorList>
            <person name="Shaw L.P."/>
        </authorList>
    </citation>
    <scope>NUCLEOTIDE SEQUENCE [LARGE SCALE GENOMIC DNA]</scope>
    <source>
        <strain evidence="2">RHBSTW-00398</strain>
    </source>
</reference>
<sequence length="138" mass="15382">MDVNRYFCTALLIATAGFFAASASAAESVAPQCESGPRDMEYIYEHGAQTRCFYPAMTLEETYQALRKARSDRQNLTPTLTPGKDRKIENLGDTDLVEYVWKGKNNLHITQNFPGGMTEFMFTVDKSGTTVTEIGHPD</sequence>
<dbReference type="Proteomes" id="UP000510650">
    <property type="component" value="Chromosome"/>
</dbReference>
<evidence type="ECO:0000313" key="2">
    <source>
        <dbReference type="Proteomes" id="UP000510650"/>
    </source>
</evidence>
<name>A0A7H9FSE4_CITFR</name>
<gene>
    <name evidence="1" type="ORF">HV183_07085</name>
</gene>
<protein>
    <submittedName>
        <fullName evidence="1">Uncharacterized protein</fullName>
    </submittedName>
</protein>